<proteinExistence type="predicted"/>
<name>A0A2H4SID5_CORMI</name>
<dbReference type="VEuPathDB" id="FungiDB:A9K55_009188"/>
<evidence type="ECO:0000313" key="1">
    <source>
        <dbReference type="EMBL" id="ATY62864.1"/>
    </source>
</evidence>
<organism evidence="1 2">
    <name type="scientific">Cordyceps militaris</name>
    <name type="common">Caterpillar fungus</name>
    <name type="synonym">Clavaria militaris</name>
    <dbReference type="NCBI Taxonomy" id="73501"/>
    <lineage>
        <taxon>Eukaryota</taxon>
        <taxon>Fungi</taxon>
        <taxon>Dikarya</taxon>
        <taxon>Ascomycota</taxon>
        <taxon>Pezizomycotina</taxon>
        <taxon>Sordariomycetes</taxon>
        <taxon>Hypocreomycetidae</taxon>
        <taxon>Hypocreales</taxon>
        <taxon>Cordycipitaceae</taxon>
        <taxon>Cordyceps</taxon>
    </lineage>
</organism>
<reference evidence="1 2" key="1">
    <citation type="journal article" date="2017" name="BMC Genomics">
        <title>Chromosome level assembly and secondary metabolite potential of the parasitic fungus Cordyceps militaris.</title>
        <authorList>
            <person name="Kramer G.J."/>
            <person name="Nodwell J.R."/>
        </authorList>
    </citation>
    <scope>NUCLEOTIDE SEQUENCE [LARGE SCALE GENOMIC DNA]</scope>
    <source>
        <strain evidence="1 2">ATCC 34164</strain>
    </source>
</reference>
<accession>A0A2H4SID5</accession>
<dbReference type="Proteomes" id="UP000323067">
    <property type="component" value="Chromosome vii"/>
</dbReference>
<protein>
    <submittedName>
        <fullName evidence="1">Uncharacterized protein</fullName>
    </submittedName>
</protein>
<dbReference type="VEuPathDB" id="FungiDB:CCM_08937"/>
<evidence type="ECO:0000313" key="2">
    <source>
        <dbReference type="Proteomes" id="UP000323067"/>
    </source>
</evidence>
<sequence length="130" mass="14360">MFSILEAMTTAVGIASLHKPVRGSQIALFAVNRQRCWDTVRFWMPSADCHRNEQAIWNCSHVTSKGARSRANTTYTASSASTLVQAGSGHSGKHKLEVLCGFTSLGELRQRVVRWRSEARIVRTGSDVLV</sequence>
<dbReference type="EMBL" id="CP023324">
    <property type="protein sequence ID" value="ATY62864.1"/>
    <property type="molecule type" value="Genomic_DNA"/>
</dbReference>
<gene>
    <name evidence="1" type="ORF">A9K55_009188</name>
</gene>
<dbReference type="AlphaFoldDB" id="A0A2H4SID5"/>